<name>A0A926I4K2_9FIRM</name>
<sequence>MDLMKGSTTFAGLKRKYQGMSAPTFRVVVDGVELTEKLKCSISGLAVDLTSGYEASGCSFLVLSQYDYEKTRFDTGGAYKYLQIGAQVEIKLGYISTESVFSGHIVEVEYLFDPEQGAPEIRVDCADAKCLLMKTQRMEILSEKKLTQAVNTLLGEKPVSAYLKGKQVDTLPLEGEMIHFPMESDYDFLVRYAKYTGCEFFIIQGKAYFRKPPVSASPIMTLQLKGGLLAARAGMRGEKLVKEVQVSGINPENGEAVTGKAASKGKFSTGSSAAKSIDSTVRSFFDERVASAQEAGDRAKILMAELQQDFMVVRCTCLGIPELVPGRFVKLKGLDPALDRSWYICGVRHTVDERGFVTNFEARTDSL</sequence>
<dbReference type="Proteomes" id="UP000653127">
    <property type="component" value="Unassembled WGS sequence"/>
</dbReference>
<reference evidence="1" key="1">
    <citation type="submission" date="2020-08" db="EMBL/GenBank/DDBJ databases">
        <title>Genome public.</title>
        <authorList>
            <person name="Liu C."/>
            <person name="Sun Q."/>
        </authorList>
    </citation>
    <scope>NUCLEOTIDE SEQUENCE</scope>
    <source>
        <strain evidence="1">NSJ-31</strain>
    </source>
</reference>
<gene>
    <name evidence="1" type="ORF">H8711_06445</name>
</gene>
<evidence type="ECO:0000313" key="1">
    <source>
        <dbReference type="EMBL" id="MBC8546573.1"/>
    </source>
</evidence>
<proteinExistence type="predicted"/>
<evidence type="ECO:0000313" key="2">
    <source>
        <dbReference type="Proteomes" id="UP000653127"/>
    </source>
</evidence>
<protein>
    <submittedName>
        <fullName evidence="1">Phage late control D family protein</fullName>
    </submittedName>
</protein>
<accession>A0A926I4K2</accession>
<comment type="caution">
    <text evidence="1">The sequence shown here is derived from an EMBL/GenBank/DDBJ whole genome shotgun (WGS) entry which is preliminary data.</text>
</comment>
<dbReference type="EMBL" id="JACRST010000007">
    <property type="protein sequence ID" value="MBC8546573.1"/>
    <property type="molecule type" value="Genomic_DNA"/>
</dbReference>
<keyword evidence="2" id="KW-1185">Reference proteome</keyword>
<dbReference type="AlphaFoldDB" id="A0A926I4K2"/>
<dbReference type="SUPFAM" id="SSF69279">
    <property type="entry name" value="Phage tail proteins"/>
    <property type="match status" value="1"/>
</dbReference>
<dbReference type="Pfam" id="PF05954">
    <property type="entry name" value="Phage_GPD"/>
    <property type="match status" value="1"/>
</dbReference>
<organism evidence="1 2">
    <name type="scientific">Ligaoa zhengdingensis</name>
    <dbReference type="NCBI Taxonomy" id="2763658"/>
    <lineage>
        <taxon>Bacteria</taxon>
        <taxon>Bacillati</taxon>
        <taxon>Bacillota</taxon>
        <taxon>Clostridia</taxon>
        <taxon>Eubacteriales</taxon>
        <taxon>Oscillospiraceae</taxon>
        <taxon>Ligaoa</taxon>
    </lineage>
</organism>
<dbReference type="RefSeq" id="WP_249282651.1">
    <property type="nucleotide sequence ID" value="NZ_JACRST010000007.1"/>
</dbReference>